<evidence type="ECO:0000313" key="1">
    <source>
        <dbReference type="EMBL" id="MDK9580181.1"/>
    </source>
</evidence>
<protein>
    <recommendedName>
        <fullName evidence="3">Mevalonate kinase</fullName>
    </recommendedName>
</protein>
<name>A0ABT7HKK4_9FUSO</name>
<evidence type="ECO:0008006" key="3">
    <source>
        <dbReference type="Google" id="ProtNLM"/>
    </source>
</evidence>
<proteinExistence type="predicted"/>
<comment type="caution">
    <text evidence="1">The sequence shown here is derived from an EMBL/GenBank/DDBJ whole genome shotgun (WGS) entry which is preliminary data.</text>
</comment>
<dbReference type="EMBL" id="JASSPP010000001">
    <property type="protein sequence ID" value="MDK9580181.1"/>
    <property type="molecule type" value="Genomic_DNA"/>
</dbReference>
<evidence type="ECO:0000313" key="2">
    <source>
        <dbReference type="Proteomes" id="UP001225134"/>
    </source>
</evidence>
<dbReference type="SUPFAM" id="SSF54211">
    <property type="entry name" value="Ribosomal protein S5 domain 2-like"/>
    <property type="match status" value="1"/>
</dbReference>
<dbReference type="Proteomes" id="UP001225134">
    <property type="component" value="Unassembled WGS sequence"/>
</dbReference>
<keyword evidence="2" id="KW-1185">Reference proteome</keyword>
<gene>
    <name evidence="1" type="ORF">QQA45_01405</name>
</gene>
<dbReference type="InterPro" id="IPR014721">
    <property type="entry name" value="Ribsml_uS5_D2-typ_fold_subgr"/>
</dbReference>
<organism evidence="1 2">
    <name type="scientific">Sneathia sanguinegens</name>
    <dbReference type="NCBI Taxonomy" id="40543"/>
    <lineage>
        <taxon>Bacteria</taxon>
        <taxon>Fusobacteriati</taxon>
        <taxon>Fusobacteriota</taxon>
        <taxon>Fusobacteriia</taxon>
        <taxon>Fusobacteriales</taxon>
        <taxon>Leptotrichiaceae</taxon>
        <taxon>Sneathia</taxon>
    </lineage>
</organism>
<sequence>MEAIAKIILFGEHSVVYGKRALAIPIRELKIRVKKQKKNVFKMTMWNI</sequence>
<accession>A0ABT7HKK4</accession>
<dbReference type="Gene3D" id="3.30.230.10">
    <property type="match status" value="1"/>
</dbReference>
<dbReference type="RefSeq" id="WP_285152558.1">
    <property type="nucleotide sequence ID" value="NZ_JASSPP010000001.1"/>
</dbReference>
<reference evidence="1 2" key="1">
    <citation type="submission" date="2023-06" db="EMBL/GenBank/DDBJ databases">
        <title>Antibody response to the Sneathia vaginalis cytopathogenic toxin A during pregnancy.</title>
        <authorList>
            <person name="Mccoy Z.T."/>
            <person name="Serrano M.G."/>
            <person name="Spaine K."/>
            <person name="Edwards D.J."/>
            <person name="Buck G.A."/>
            <person name="Jefferson K."/>
        </authorList>
    </citation>
    <scope>NUCLEOTIDE SEQUENCE [LARGE SCALE GENOMIC DNA]</scope>
    <source>
        <strain evidence="1 2">CCUG 42621</strain>
    </source>
</reference>
<dbReference type="InterPro" id="IPR020568">
    <property type="entry name" value="Ribosomal_Su5_D2-typ_SF"/>
</dbReference>